<dbReference type="EMBL" id="CP114589">
    <property type="protein sequence ID" value="WBA10036.1"/>
    <property type="molecule type" value="Genomic_DNA"/>
</dbReference>
<accession>A0AA47KNB1</accession>
<dbReference type="RefSeq" id="WP_269580089.1">
    <property type="nucleotide sequence ID" value="NZ_CP114589.1"/>
</dbReference>
<keyword evidence="1" id="KW-0614">Plasmid</keyword>
<name>A0AA47KNB1_9GAMM</name>
<organism evidence="1 2">
    <name type="scientific">Salinivibrio kushneri</name>
    <dbReference type="NCBI Taxonomy" id="1908198"/>
    <lineage>
        <taxon>Bacteria</taxon>
        <taxon>Pseudomonadati</taxon>
        <taxon>Pseudomonadota</taxon>
        <taxon>Gammaproteobacteria</taxon>
        <taxon>Vibrionales</taxon>
        <taxon>Vibrionaceae</taxon>
        <taxon>Salinivibrio</taxon>
    </lineage>
</organism>
<dbReference type="Proteomes" id="UP001164748">
    <property type="component" value="Plasmid unnamed"/>
</dbReference>
<evidence type="ECO:0000313" key="1">
    <source>
        <dbReference type="EMBL" id="WBA10036.1"/>
    </source>
</evidence>
<reference evidence="1" key="1">
    <citation type="submission" date="2022-09" db="EMBL/GenBank/DDBJ databases">
        <authorList>
            <person name="Li Z.-J."/>
        </authorList>
    </citation>
    <scope>NUCLEOTIDE SEQUENCE</scope>
    <source>
        <strain evidence="1">TGB11</strain>
        <plasmid evidence="1">unnamed</plasmid>
    </source>
</reference>
<geneLocation type="plasmid" evidence="1 2">
    <name>unnamed</name>
</geneLocation>
<protein>
    <submittedName>
        <fullName evidence="1">Uncharacterized protein</fullName>
    </submittedName>
</protein>
<sequence length="128" mass="14580">MKSYYDKKKFKRHFPMDFYGESEGWQFAVRALSPVQVISAKSWVARLSCRRRDFRLVDLAIDRFHFLSGGDEQMRFTGMDLGTKVSIRRQGQIVTVDALNHRYGALITSGQLSVSTVCIEPASKIALS</sequence>
<dbReference type="AlphaFoldDB" id="A0AA47KNB1"/>
<evidence type="ECO:0000313" key="2">
    <source>
        <dbReference type="Proteomes" id="UP001164748"/>
    </source>
</evidence>
<gene>
    <name evidence="1" type="ORF">N8M53_14580</name>
</gene>
<proteinExistence type="predicted"/>